<dbReference type="GO" id="GO:0016251">
    <property type="term" value="F:RNA polymerase II general transcription initiation factor activity"/>
    <property type="evidence" value="ECO:0007669"/>
    <property type="project" value="InterPro"/>
</dbReference>
<sequence length="454" mass="52358">MFFMRAPEDLSGKDGELIFAEYSEEHPPLLMQPGMATKIKNYYKRRPGKESSEPTFEYGETAYTHTSPFLGSLQPGESLQAFENNLFRAPAYQHAMPETDFLIIRTRHGFYIRRVDVIFCIGQELPLTEVPSPNSKRASNFVRDFLLVFIYRLFWESKDDPRRIRMEDIRRAFPHYAESSIRKRLKICSDFKRLGQGPEANFWVLRDDFRLPNLDELRQMITPEMCCAYYSMLAAQQRLKDAGYGEKYFFTPEEGEEDEDHVKMADEIKCAPWNTTRAYISASKGKCLLDLSGVADPTGCGEGFSYVRLSSKPQKEELPTPVKRTVTGTDADLRKLSLKDAKQLLKEFGVKDEEIKSLTRWEIIDVIRTLSTQQARMGGSGITKFARGSMRFSLAEVQERYNHECQRIFDLQNRILSSREVISTDEEESEADDSDIEEMGKHIETMLTSKKAVY</sequence>
<dbReference type="PANTHER" id="PTHR13900">
    <property type="entry name" value="TRANSCRIPTION INITIATION FACTOR TFIID"/>
    <property type="match status" value="1"/>
</dbReference>
<name>A0A183J4U3_9BILA</name>
<dbReference type="GO" id="GO:0004402">
    <property type="term" value="F:histone acetyltransferase activity"/>
    <property type="evidence" value="ECO:0007669"/>
    <property type="project" value="InterPro"/>
</dbReference>
<dbReference type="Proteomes" id="UP000270296">
    <property type="component" value="Unassembled WGS sequence"/>
</dbReference>
<organism evidence="6">
    <name type="scientific">Soboliphyme baturini</name>
    <dbReference type="NCBI Taxonomy" id="241478"/>
    <lineage>
        <taxon>Eukaryota</taxon>
        <taxon>Metazoa</taxon>
        <taxon>Ecdysozoa</taxon>
        <taxon>Nematoda</taxon>
        <taxon>Enoplea</taxon>
        <taxon>Dorylaimia</taxon>
        <taxon>Dioctophymatida</taxon>
        <taxon>Dioctophymatoidea</taxon>
        <taxon>Soboliphymatidae</taxon>
        <taxon>Soboliphyme</taxon>
    </lineage>
</organism>
<reference evidence="4 5" key="2">
    <citation type="submission" date="2018-11" db="EMBL/GenBank/DDBJ databases">
        <authorList>
            <consortium name="Pathogen Informatics"/>
        </authorList>
    </citation>
    <scope>NUCLEOTIDE SEQUENCE [LARGE SCALE GENOMIC DNA]</scope>
</reference>
<dbReference type="InterPro" id="IPR022591">
    <property type="entry name" value="TAF1_HAT_dom"/>
</dbReference>
<gene>
    <name evidence="4" type="ORF">SBAD_LOCUS10891</name>
</gene>
<feature type="domain" description="Transcription initiation factor TFIID subunit 1 histone acetyltransferase" evidence="3">
    <location>
        <begin position="2"/>
        <end position="365"/>
    </location>
</feature>
<dbReference type="OrthoDB" id="5752at2759"/>
<keyword evidence="5" id="KW-1185">Reference proteome</keyword>
<dbReference type="WBParaSite" id="SBAD_0001126701-mRNA-1">
    <property type="protein sequence ID" value="SBAD_0001126701-mRNA-1"/>
    <property type="gene ID" value="SBAD_0001126701"/>
</dbReference>
<evidence type="ECO:0000313" key="6">
    <source>
        <dbReference type="WBParaSite" id="SBAD_0001126701-mRNA-1"/>
    </source>
</evidence>
<accession>A0A183J4U3</accession>
<keyword evidence="2" id="KW-0539">Nucleus</keyword>
<dbReference type="GO" id="GO:0017025">
    <property type="term" value="F:TBP-class protein binding"/>
    <property type="evidence" value="ECO:0007669"/>
    <property type="project" value="InterPro"/>
</dbReference>
<dbReference type="InterPro" id="IPR040240">
    <property type="entry name" value="TAF1"/>
</dbReference>
<evidence type="ECO:0000313" key="4">
    <source>
        <dbReference type="EMBL" id="VDP35398.1"/>
    </source>
</evidence>
<comment type="subcellular location">
    <subcellularLocation>
        <location evidence="1">Nucleus</location>
    </subcellularLocation>
</comment>
<evidence type="ECO:0000259" key="3">
    <source>
        <dbReference type="Pfam" id="PF12157"/>
    </source>
</evidence>
<dbReference type="GO" id="GO:0051123">
    <property type="term" value="P:RNA polymerase II preinitiation complex assembly"/>
    <property type="evidence" value="ECO:0007669"/>
    <property type="project" value="TreeGrafter"/>
</dbReference>
<evidence type="ECO:0000256" key="2">
    <source>
        <dbReference type="ARBA" id="ARBA00023242"/>
    </source>
</evidence>
<dbReference type="AlphaFoldDB" id="A0A183J4U3"/>
<dbReference type="GO" id="GO:0005669">
    <property type="term" value="C:transcription factor TFIID complex"/>
    <property type="evidence" value="ECO:0007669"/>
    <property type="project" value="InterPro"/>
</dbReference>
<evidence type="ECO:0000256" key="1">
    <source>
        <dbReference type="ARBA" id="ARBA00004123"/>
    </source>
</evidence>
<reference evidence="6" key="1">
    <citation type="submission" date="2016-06" db="UniProtKB">
        <authorList>
            <consortium name="WormBaseParasite"/>
        </authorList>
    </citation>
    <scope>IDENTIFICATION</scope>
</reference>
<dbReference type="PANTHER" id="PTHR13900:SF0">
    <property type="entry name" value="TRANSCRIPTION INITIATION FACTOR TFIID SUBUNIT 1"/>
    <property type="match status" value="1"/>
</dbReference>
<evidence type="ECO:0000313" key="5">
    <source>
        <dbReference type="Proteomes" id="UP000270296"/>
    </source>
</evidence>
<dbReference type="EMBL" id="UZAM01014737">
    <property type="protein sequence ID" value="VDP35398.1"/>
    <property type="molecule type" value="Genomic_DNA"/>
</dbReference>
<proteinExistence type="predicted"/>
<dbReference type="Pfam" id="PF12157">
    <property type="entry name" value="DUF3591"/>
    <property type="match status" value="1"/>
</dbReference>
<protein>
    <submittedName>
        <fullName evidence="6">DUF3591 domain-containing protein</fullName>
    </submittedName>
</protein>